<protein>
    <submittedName>
        <fullName evidence="1">Transcription initiation factor TFIIIB</fullName>
    </submittedName>
</protein>
<organism evidence="1 2">
    <name type="scientific">Clostridium gallinarum</name>
    <dbReference type="NCBI Taxonomy" id="2762246"/>
    <lineage>
        <taxon>Bacteria</taxon>
        <taxon>Bacillati</taxon>
        <taxon>Bacillota</taxon>
        <taxon>Clostridia</taxon>
        <taxon>Eubacteriales</taxon>
        <taxon>Clostridiaceae</taxon>
        <taxon>Clostridium</taxon>
    </lineage>
</organism>
<evidence type="ECO:0000313" key="2">
    <source>
        <dbReference type="Proteomes" id="UP000640335"/>
    </source>
</evidence>
<keyword evidence="2" id="KW-1185">Reference proteome</keyword>
<name>A0ABR8Q829_9CLOT</name>
<accession>A0ABR8Q829</accession>
<dbReference type="EMBL" id="JACSQZ010000102">
    <property type="protein sequence ID" value="MBD7916581.1"/>
    <property type="molecule type" value="Genomic_DNA"/>
</dbReference>
<reference evidence="1 2" key="1">
    <citation type="submission" date="2020-08" db="EMBL/GenBank/DDBJ databases">
        <title>A Genomic Blueprint of the Chicken Gut Microbiome.</title>
        <authorList>
            <person name="Gilroy R."/>
            <person name="Ravi A."/>
            <person name="Getino M."/>
            <person name="Pursley I."/>
            <person name="Horton D.L."/>
            <person name="Alikhan N.-F."/>
            <person name="Baker D."/>
            <person name="Gharbi K."/>
            <person name="Hall N."/>
            <person name="Watson M."/>
            <person name="Adriaenssens E.M."/>
            <person name="Foster-Nyarko E."/>
            <person name="Jarju S."/>
            <person name="Secka A."/>
            <person name="Antonio M."/>
            <person name="Oren A."/>
            <person name="Chaudhuri R."/>
            <person name="La Ragione R.M."/>
            <person name="Hildebrand F."/>
            <person name="Pallen M.J."/>
        </authorList>
    </citation>
    <scope>NUCLEOTIDE SEQUENCE [LARGE SCALE GENOMIC DNA]</scope>
    <source>
        <strain evidence="1 2">Sa3CUN1</strain>
    </source>
</reference>
<proteinExistence type="predicted"/>
<dbReference type="Proteomes" id="UP000640335">
    <property type="component" value="Unassembled WGS sequence"/>
</dbReference>
<sequence>MKIEECQYCGSKDLTIGHQYAQGCIYPELWGIRLGSPVEHIICKECGSIIYSRVTKIDKFK</sequence>
<gene>
    <name evidence="1" type="ORF">H9660_15725</name>
</gene>
<comment type="caution">
    <text evidence="1">The sequence shown here is derived from an EMBL/GenBank/DDBJ whole genome shotgun (WGS) entry which is preliminary data.</text>
</comment>
<evidence type="ECO:0000313" key="1">
    <source>
        <dbReference type="EMBL" id="MBD7916581.1"/>
    </source>
</evidence>